<evidence type="ECO:0000313" key="4">
    <source>
        <dbReference type="Proteomes" id="UP000807115"/>
    </source>
</evidence>
<organism evidence="3 4">
    <name type="scientific">Sorghum bicolor</name>
    <name type="common">Sorghum</name>
    <name type="synonym">Sorghum vulgare</name>
    <dbReference type="NCBI Taxonomy" id="4558"/>
    <lineage>
        <taxon>Eukaryota</taxon>
        <taxon>Viridiplantae</taxon>
        <taxon>Streptophyta</taxon>
        <taxon>Embryophyta</taxon>
        <taxon>Tracheophyta</taxon>
        <taxon>Spermatophyta</taxon>
        <taxon>Magnoliopsida</taxon>
        <taxon>Liliopsida</taxon>
        <taxon>Poales</taxon>
        <taxon>Poaceae</taxon>
        <taxon>PACMAD clade</taxon>
        <taxon>Panicoideae</taxon>
        <taxon>Andropogonodae</taxon>
        <taxon>Andropogoneae</taxon>
        <taxon>Sorghinae</taxon>
        <taxon>Sorghum</taxon>
    </lineage>
</organism>
<protein>
    <recommendedName>
        <fullName evidence="2">VQ domain-containing protein</fullName>
    </recommendedName>
</protein>
<dbReference type="EMBL" id="CM027687">
    <property type="protein sequence ID" value="KAG0521949.1"/>
    <property type="molecule type" value="Genomic_DNA"/>
</dbReference>
<name>A0A921U867_SORBI</name>
<feature type="compositionally biased region" description="Basic residues" evidence="1">
    <location>
        <begin position="125"/>
        <end position="135"/>
    </location>
</feature>
<dbReference type="Pfam" id="PF05678">
    <property type="entry name" value="VQ"/>
    <property type="match status" value="1"/>
</dbReference>
<feature type="region of interest" description="Disordered" evidence="1">
    <location>
        <begin position="120"/>
        <end position="159"/>
    </location>
</feature>
<accession>A0A921U867</accession>
<dbReference type="AlphaFoldDB" id="A0A921U867"/>
<feature type="domain" description="VQ" evidence="2">
    <location>
        <begin position="95"/>
        <end position="121"/>
    </location>
</feature>
<evidence type="ECO:0000313" key="3">
    <source>
        <dbReference type="EMBL" id="KAG0521949.1"/>
    </source>
</evidence>
<reference evidence="3" key="2">
    <citation type="submission" date="2020-10" db="EMBL/GenBank/DDBJ databases">
        <authorList>
            <person name="Cooper E.A."/>
            <person name="Brenton Z.W."/>
            <person name="Flinn B.S."/>
            <person name="Jenkins J."/>
            <person name="Shu S."/>
            <person name="Flowers D."/>
            <person name="Luo F."/>
            <person name="Wang Y."/>
            <person name="Xia P."/>
            <person name="Barry K."/>
            <person name="Daum C."/>
            <person name="Lipzen A."/>
            <person name="Yoshinaga Y."/>
            <person name="Schmutz J."/>
            <person name="Saski C."/>
            <person name="Vermerris W."/>
            <person name="Kresovich S."/>
        </authorList>
    </citation>
    <scope>NUCLEOTIDE SEQUENCE</scope>
</reference>
<feature type="region of interest" description="Disordered" evidence="1">
    <location>
        <begin position="69"/>
        <end position="102"/>
    </location>
</feature>
<proteinExistence type="predicted"/>
<dbReference type="PANTHER" id="PTHR34794">
    <property type="entry name" value="EXPRESSED PROTEIN"/>
    <property type="match status" value="1"/>
</dbReference>
<comment type="caution">
    <text evidence="3">The sequence shown here is derived from an EMBL/GenBank/DDBJ whole genome shotgun (WGS) entry which is preliminary data.</text>
</comment>
<dbReference type="InterPro" id="IPR008889">
    <property type="entry name" value="VQ"/>
</dbReference>
<gene>
    <name evidence="3" type="ORF">BDA96_08G205900</name>
</gene>
<evidence type="ECO:0000259" key="2">
    <source>
        <dbReference type="Pfam" id="PF05678"/>
    </source>
</evidence>
<evidence type="ECO:0000256" key="1">
    <source>
        <dbReference type="SAM" id="MobiDB-lite"/>
    </source>
</evidence>
<dbReference type="Proteomes" id="UP000807115">
    <property type="component" value="Chromosome 8"/>
</dbReference>
<reference evidence="3" key="1">
    <citation type="journal article" date="2019" name="BMC Genomics">
        <title>A new reference genome for Sorghum bicolor reveals high levels of sequence similarity between sweet and grain genotypes: implications for the genetics of sugar metabolism.</title>
        <authorList>
            <person name="Cooper E.A."/>
            <person name="Brenton Z.W."/>
            <person name="Flinn B.S."/>
            <person name="Jenkins J."/>
            <person name="Shu S."/>
            <person name="Flowers D."/>
            <person name="Luo F."/>
            <person name="Wang Y."/>
            <person name="Xia P."/>
            <person name="Barry K."/>
            <person name="Daum C."/>
            <person name="Lipzen A."/>
            <person name="Yoshinaga Y."/>
            <person name="Schmutz J."/>
            <person name="Saski C."/>
            <person name="Vermerris W."/>
            <person name="Kresovich S."/>
        </authorList>
    </citation>
    <scope>NUCLEOTIDE SEQUENCE</scope>
</reference>
<feature type="compositionally biased region" description="Pro residues" evidence="1">
    <location>
        <begin position="139"/>
        <end position="148"/>
    </location>
</feature>
<sequence>MYDTLHTLSSPLFLSVSPALHFQEPLLPSATSFLLIGSSNPTPAASKQSIQKVMEVPQGHEAAALRTAAQNKPPANARPWPRGSGGASAAAAPPPPPPKVYRVEPREFRDLVQRLTGAPPTALRRPQHQHQHHRAGVAAPPPVQPQPVRPGGGGGEQPVYGAPAPWFSFPMAGAVEAAAAQPQHGAFL</sequence>
<dbReference type="PANTHER" id="PTHR34794:SF1">
    <property type="entry name" value="OS10G0101800 PROTEIN"/>
    <property type="match status" value="1"/>
</dbReference>
<dbReference type="InterPro" id="IPR039610">
    <property type="entry name" value="VQ29"/>
</dbReference>
<dbReference type="OrthoDB" id="689462at2759"/>